<protein>
    <submittedName>
        <fullName evidence="2">ABC-2 type transport system permease protein</fullName>
    </submittedName>
</protein>
<feature type="transmembrane region" description="Helical" evidence="1">
    <location>
        <begin position="233"/>
        <end position="252"/>
    </location>
</feature>
<dbReference type="EMBL" id="JAGGKG010000005">
    <property type="protein sequence ID" value="MBP1904873.1"/>
    <property type="molecule type" value="Genomic_DNA"/>
</dbReference>
<dbReference type="PANTHER" id="PTHR36832:SF1">
    <property type="entry name" value="SLR1174 PROTEIN"/>
    <property type="match status" value="1"/>
</dbReference>
<sequence length="263" mass="30565">MALYIEFLKKAFRERYAFRFNFYITILASVMLLIIQINVWTALYGGNGNVSNINFGEMISYIIIASIVMTLTKSGSGQKIAERVENGSIILDLMKPVNFKRYIFSEDLGTNLFQTVFITIPSIAFTWLFFDFSLSGGFGNTLIFAITLILAILIAFHIHYIFGLFAFWLETSWYIPFFIGSLFQLFSGSVVPLWFYPNWLYKVCQILPFRFIFFEPIAIFLGKYEIHQMLSILLMQIGWLAFIICIEKYMWYKVQTKLVIHGG</sequence>
<dbReference type="Proteomes" id="UP001519272">
    <property type="component" value="Unassembled WGS sequence"/>
</dbReference>
<feature type="transmembrane region" description="Helical" evidence="1">
    <location>
        <begin position="20"/>
        <end position="41"/>
    </location>
</feature>
<proteinExistence type="predicted"/>
<dbReference type="InterPro" id="IPR010390">
    <property type="entry name" value="ABC-2_transporter-like"/>
</dbReference>
<feature type="transmembrane region" description="Helical" evidence="1">
    <location>
        <begin position="174"/>
        <end position="194"/>
    </location>
</feature>
<keyword evidence="1" id="KW-0472">Membrane</keyword>
<keyword evidence="3" id="KW-1185">Reference proteome</keyword>
<dbReference type="PANTHER" id="PTHR36832">
    <property type="entry name" value="SLR1174 PROTEIN-RELATED"/>
    <property type="match status" value="1"/>
</dbReference>
<evidence type="ECO:0000313" key="2">
    <source>
        <dbReference type="EMBL" id="MBP1904873.1"/>
    </source>
</evidence>
<comment type="caution">
    <text evidence="2">The sequence shown here is derived from an EMBL/GenBank/DDBJ whole genome shotgun (WGS) entry which is preliminary data.</text>
</comment>
<accession>A0ABS4FR95</accession>
<dbReference type="Pfam" id="PF06182">
    <property type="entry name" value="ABC2_membrane_6"/>
    <property type="match status" value="1"/>
</dbReference>
<feature type="transmembrane region" description="Helical" evidence="1">
    <location>
        <begin position="53"/>
        <end position="71"/>
    </location>
</feature>
<keyword evidence="1" id="KW-0812">Transmembrane</keyword>
<dbReference type="RefSeq" id="WP_210088541.1">
    <property type="nucleotide sequence ID" value="NZ_JAGGKG010000005.1"/>
</dbReference>
<evidence type="ECO:0000256" key="1">
    <source>
        <dbReference type="SAM" id="Phobius"/>
    </source>
</evidence>
<feature type="transmembrane region" description="Helical" evidence="1">
    <location>
        <begin position="142"/>
        <end position="167"/>
    </location>
</feature>
<gene>
    <name evidence="2" type="ORF">J2Z32_001497</name>
</gene>
<name>A0ABS4FR95_9BACL</name>
<evidence type="ECO:0000313" key="3">
    <source>
        <dbReference type="Proteomes" id="UP001519272"/>
    </source>
</evidence>
<reference evidence="2 3" key="1">
    <citation type="submission" date="2021-03" db="EMBL/GenBank/DDBJ databases">
        <title>Genomic Encyclopedia of Type Strains, Phase IV (KMG-IV): sequencing the most valuable type-strain genomes for metagenomic binning, comparative biology and taxonomic classification.</title>
        <authorList>
            <person name="Goeker M."/>
        </authorList>
    </citation>
    <scope>NUCLEOTIDE SEQUENCE [LARGE SCALE GENOMIC DNA]</scope>
    <source>
        <strain evidence="2 3">DSM 14349</strain>
    </source>
</reference>
<keyword evidence="1" id="KW-1133">Transmembrane helix</keyword>
<feature type="transmembrane region" description="Helical" evidence="1">
    <location>
        <begin position="108"/>
        <end position="130"/>
    </location>
</feature>
<organism evidence="2 3">
    <name type="scientific">Paenibacillus turicensis</name>
    <dbReference type="NCBI Taxonomy" id="160487"/>
    <lineage>
        <taxon>Bacteria</taxon>
        <taxon>Bacillati</taxon>
        <taxon>Bacillota</taxon>
        <taxon>Bacilli</taxon>
        <taxon>Bacillales</taxon>
        <taxon>Paenibacillaceae</taxon>
        <taxon>Paenibacillus</taxon>
    </lineage>
</organism>